<dbReference type="STRING" id="1461694.ATO9_15630"/>
<reference evidence="3 4" key="1">
    <citation type="journal article" date="2015" name="Antonie Van Leeuwenhoek">
        <title>Pseudooceanicola atlanticus gen. nov. sp. nov., isolated from surface seawater of the Atlantic Ocean and reclassification of Oceanicola batsensis, Oceanicola marinus, Oceanicola nitratireducens, Oceanicola nanhaiensis, Oceanicola antarcticus and Oceanicola flagellatus, as Pseudooceanicola batsensis comb. nov., Pseudooceanicola marinus comb. nov., Pseudooceanicola nitratireducens comb. nov., Pseudooceanicola nanhaiensis comb. nov., Pseudooceanicola antarcticus comb. nov., and Pseudooceanicola flagellatus comb. nov.</title>
        <authorList>
            <person name="Lai Q."/>
            <person name="Li G."/>
            <person name="Liu X."/>
            <person name="Du Y."/>
            <person name="Sun F."/>
            <person name="Shao Z."/>
        </authorList>
    </citation>
    <scope>NUCLEOTIDE SEQUENCE [LARGE SCALE GENOMIC DNA]</scope>
    <source>
        <strain evidence="3 4">22II-s11g</strain>
    </source>
</reference>
<dbReference type="CDD" id="cd04182">
    <property type="entry name" value="GT_2_like_f"/>
    <property type="match status" value="1"/>
</dbReference>
<gene>
    <name evidence="3" type="ORF">ATO9_15630</name>
</gene>
<organism evidence="3 4">
    <name type="scientific">Pseudooceanicola atlanticus</name>
    <dbReference type="NCBI Taxonomy" id="1461694"/>
    <lineage>
        <taxon>Bacteria</taxon>
        <taxon>Pseudomonadati</taxon>
        <taxon>Pseudomonadota</taxon>
        <taxon>Alphaproteobacteria</taxon>
        <taxon>Rhodobacterales</taxon>
        <taxon>Paracoccaceae</taxon>
        <taxon>Pseudooceanicola</taxon>
    </lineage>
</organism>
<dbReference type="OrthoDB" id="9779263at2"/>
<evidence type="ECO:0000256" key="1">
    <source>
        <dbReference type="ARBA" id="ARBA00022842"/>
    </source>
</evidence>
<dbReference type="AlphaFoldDB" id="A0A0A0EC45"/>
<comment type="caution">
    <text evidence="3">The sequence shown here is derived from an EMBL/GenBank/DDBJ whole genome shotgun (WGS) entry which is preliminary data.</text>
</comment>
<dbReference type="InterPro" id="IPR025877">
    <property type="entry name" value="MobA-like_NTP_Trfase"/>
</dbReference>
<evidence type="ECO:0000313" key="4">
    <source>
        <dbReference type="Proteomes" id="UP000030004"/>
    </source>
</evidence>
<keyword evidence="1" id="KW-0460">Magnesium</keyword>
<dbReference type="Gene3D" id="3.90.550.10">
    <property type="entry name" value="Spore Coat Polysaccharide Biosynthesis Protein SpsA, Chain A"/>
    <property type="match status" value="1"/>
</dbReference>
<keyword evidence="4" id="KW-1185">Reference proteome</keyword>
<sequence length="195" mass="20864">MDLAILLLAAGQSSRMRGADKLLESVEGKPLIEVMAGRALEVSDAVYVTLPSLDHPRSEALKGMTITPVPVPEAQEGMGASIRAGIKALKGTPKGVMILPGDMPDLSVSDLHHVAAQWQTSPQSILRGASRDDLPGHPVIFPQRVFSRLAELRGDRGARDILAGEMITRVPLPGRNALTDLDTPEAWAAWRARNG</sequence>
<accession>A0A0A0EC45</accession>
<evidence type="ECO:0000313" key="3">
    <source>
        <dbReference type="EMBL" id="KGM48019.1"/>
    </source>
</evidence>
<dbReference type="InterPro" id="IPR029044">
    <property type="entry name" value="Nucleotide-diphossugar_trans"/>
</dbReference>
<dbReference type="EMBL" id="AQQX01000006">
    <property type="protein sequence ID" value="KGM48019.1"/>
    <property type="molecule type" value="Genomic_DNA"/>
</dbReference>
<dbReference type="GO" id="GO:0016779">
    <property type="term" value="F:nucleotidyltransferase activity"/>
    <property type="evidence" value="ECO:0007669"/>
    <property type="project" value="UniProtKB-ARBA"/>
</dbReference>
<protein>
    <recommendedName>
        <fullName evidence="2">MobA-like NTP transferase domain-containing protein</fullName>
    </recommendedName>
</protein>
<dbReference type="Proteomes" id="UP000030004">
    <property type="component" value="Unassembled WGS sequence"/>
</dbReference>
<name>A0A0A0EC45_9RHOB</name>
<dbReference type="RefSeq" id="WP_043751013.1">
    <property type="nucleotide sequence ID" value="NZ_AQQX01000006.1"/>
</dbReference>
<dbReference type="SUPFAM" id="SSF53448">
    <property type="entry name" value="Nucleotide-diphospho-sugar transferases"/>
    <property type="match status" value="1"/>
</dbReference>
<dbReference type="Pfam" id="PF12804">
    <property type="entry name" value="NTP_transf_3"/>
    <property type="match status" value="1"/>
</dbReference>
<dbReference type="PANTHER" id="PTHR43777:SF1">
    <property type="entry name" value="MOLYBDENUM COFACTOR CYTIDYLYLTRANSFERASE"/>
    <property type="match status" value="1"/>
</dbReference>
<dbReference type="PANTHER" id="PTHR43777">
    <property type="entry name" value="MOLYBDENUM COFACTOR CYTIDYLYLTRANSFERASE"/>
    <property type="match status" value="1"/>
</dbReference>
<proteinExistence type="predicted"/>
<evidence type="ECO:0000259" key="2">
    <source>
        <dbReference type="Pfam" id="PF12804"/>
    </source>
</evidence>
<feature type="domain" description="MobA-like NTP transferase" evidence="2">
    <location>
        <begin position="6"/>
        <end position="163"/>
    </location>
</feature>
<dbReference type="eggNOG" id="COG2068">
    <property type="taxonomic scope" value="Bacteria"/>
</dbReference>